<dbReference type="EMBL" id="REGN01000680">
    <property type="protein sequence ID" value="RNA40073.1"/>
    <property type="molecule type" value="Genomic_DNA"/>
</dbReference>
<dbReference type="Pfam" id="PF13385">
    <property type="entry name" value="Laminin_G_3"/>
    <property type="match status" value="1"/>
</dbReference>
<dbReference type="InterPro" id="IPR013320">
    <property type="entry name" value="ConA-like_dom_sf"/>
</dbReference>
<gene>
    <name evidence="2" type="ORF">BpHYR1_022529</name>
</gene>
<dbReference type="OrthoDB" id="203208at2759"/>
<dbReference type="AlphaFoldDB" id="A0A3M7SWB7"/>
<organism evidence="2 3">
    <name type="scientific">Brachionus plicatilis</name>
    <name type="common">Marine rotifer</name>
    <name type="synonym">Brachionus muelleri</name>
    <dbReference type="NCBI Taxonomy" id="10195"/>
    <lineage>
        <taxon>Eukaryota</taxon>
        <taxon>Metazoa</taxon>
        <taxon>Spiralia</taxon>
        <taxon>Gnathifera</taxon>
        <taxon>Rotifera</taxon>
        <taxon>Eurotatoria</taxon>
        <taxon>Monogononta</taxon>
        <taxon>Pseudotrocha</taxon>
        <taxon>Ploima</taxon>
        <taxon>Brachionidae</taxon>
        <taxon>Brachionus</taxon>
    </lineage>
</organism>
<evidence type="ECO:0000313" key="3">
    <source>
        <dbReference type="Proteomes" id="UP000276133"/>
    </source>
</evidence>
<evidence type="ECO:0000313" key="2">
    <source>
        <dbReference type="EMBL" id="RNA40073.1"/>
    </source>
</evidence>
<feature type="signal peptide" evidence="1">
    <location>
        <begin position="1"/>
        <end position="16"/>
    </location>
</feature>
<keyword evidence="3" id="KW-1185">Reference proteome</keyword>
<keyword evidence="1" id="KW-0732">Signal</keyword>
<name>A0A3M7SWB7_BRAPC</name>
<dbReference type="Proteomes" id="UP000276133">
    <property type="component" value="Unassembled WGS sequence"/>
</dbReference>
<proteinExistence type="predicted"/>
<evidence type="ECO:0000256" key="1">
    <source>
        <dbReference type="SAM" id="SignalP"/>
    </source>
</evidence>
<dbReference type="GO" id="GO:0016787">
    <property type="term" value="F:hydrolase activity"/>
    <property type="evidence" value="ECO:0007669"/>
    <property type="project" value="UniProtKB-KW"/>
</dbReference>
<sequence length="304" mass="35469">MKLVIFLAIFYKIVEMSFIFNIKNGIIDTSRKRNLLIKQIEVMNRILCLNFCQTSKPCFYVSMNYSICSLYSFYAKFFVKNGTSEVIYEKISNDNFGLINYWPIENGETRDLVTSKDLFDSNNASFTQDRFGFDNSSLYFNNGYINAPSGIYFGTEFTVLAWVKLKNYLEWQRLFDFGNGRENDNVCFSLSKSNSEPNVSIAIFNGTNLEYLETNYLKLNEWYQLGFKLENSIVSIFFNDVKMASSEINISGAKSVIRGKNYFGKSNWNEHEYKKGQFELDEVKFFEKGLLDSEIESEFKRGYH</sequence>
<dbReference type="Gene3D" id="2.60.120.200">
    <property type="match status" value="1"/>
</dbReference>
<reference evidence="2 3" key="1">
    <citation type="journal article" date="2018" name="Sci. Rep.">
        <title>Genomic signatures of local adaptation to the degree of environmental predictability in rotifers.</title>
        <authorList>
            <person name="Franch-Gras L."/>
            <person name="Hahn C."/>
            <person name="Garcia-Roger E.M."/>
            <person name="Carmona M.J."/>
            <person name="Serra M."/>
            <person name="Gomez A."/>
        </authorList>
    </citation>
    <scope>NUCLEOTIDE SEQUENCE [LARGE SCALE GENOMIC DNA]</scope>
    <source>
        <strain evidence="2">HYR1</strain>
    </source>
</reference>
<comment type="caution">
    <text evidence="2">The sequence shown here is derived from an EMBL/GenBank/DDBJ whole genome shotgun (WGS) entry which is preliminary data.</text>
</comment>
<accession>A0A3M7SWB7</accession>
<feature type="chain" id="PRO_5018228849" evidence="1">
    <location>
        <begin position="17"/>
        <end position="304"/>
    </location>
</feature>
<protein>
    <submittedName>
        <fullName evidence="2">Glycoside hydrolase</fullName>
    </submittedName>
</protein>
<dbReference type="SUPFAM" id="SSF49899">
    <property type="entry name" value="Concanavalin A-like lectins/glucanases"/>
    <property type="match status" value="1"/>
</dbReference>
<keyword evidence="2" id="KW-0378">Hydrolase</keyword>